<protein>
    <submittedName>
        <fullName evidence="2">Mammalian cell entry protein</fullName>
    </submittedName>
</protein>
<proteinExistence type="predicted"/>
<dbReference type="AlphaFoldDB" id="A0A857KU72"/>
<evidence type="ECO:0000259" key="1">
    <source>
        <dbReference type="Pfam" id="PF02470"/>
    </source>
</evidence>
<dbReference type="PANTHER" id="PTHR33371:SF4">
    <property type="entry name" value="INTERMEMBRANE PHOSPHOLIPID TRANSPORT SYSTEM BINDING PROTEIN MLAD"/>
    <property type="match status" value="1"/>
</dbReference>
<feature type="domain" description="Mce/MlaD" evidence="1">
    <location>
        <begin position="50"/>
        <end position="127"/>
    </location>
</feature>
<dbReference type="InterPro" id="IPR052336">
    <property type="entry name" value="MlaD_Phospholipid_Transporter"/>
</dbReference>
<sequence length="352" mass="36330">MSAGRRSSRTGGRGPSSSTLRLRGMITVVIAAAVVALIVIRPFSGEEKTVDFTIAAPSLPDGIQKGIPVDIRGETVGTVCGLDISRPDAARVKVCVKQSQAGEITDDVAVSYASRNLFGSDALRLVPTATGNRVRTGSVISLAAAPADNTMTATVRSAGSFTLPVLTPDLSRLLTKVSDTTVRLSPFLTSAALTLQTLDRGQTTGKTITRLRPLMPTAADAIDGVGEAGAGGIKSLETILTTPLLADHEYTARVQSMIGDIGALFSDLGALFSGMSDLGATMDVITAFTTPMSVSLRNVTADQIAGLIDRFGNVFHKDPATGKTVVRVSANLDVAPGVAGPLGVLLSGRGIR</sequence>
<dbReference type="PANTHER" id="PTHR33371">
    <property type="entry name" value="INTERMEMBRANE PHOSPHOLIPID TRANSPORT SYSTEM BINDING PROTEIN MLAD-RELATED"/>
    <property type="match status" value="1"/>
</dbReference>
<organism evidence="2">
    <name type="scientific">Gordonia amarae</name>
    <dbReference type="NCBI Taxonomy" id="36821"/>
    <lineage>
        <taxon>Bacteria</taxon>
        <taxon>Bacillati</taxon>
        <taxon>Actinomycetota</taxon>
        <taxon>Actinomycetes</taxon>
        <taxon>Mycobacteriales</taxon>
        <taxon>Gordoniaceae</taxon>
        <taxon>Gordonia</taxon>
    </lineage>
</organism>
<gene>
    <name evidence="2" type="ORF">GII30_04615</name>
</gene>
<evidence type="ECO:0000313" key="2">
    <source>
        <dbReference type="EMBL" id="QHN38554.1"/>
    </source>
</evidence>
<name>A0A857KU72_9ACTN</name>
<reference evidence="2" key="1">
    <citation type="journal article" date="2021" name="Nat. Microbiol.">
        <title>Cocultivation of an ultrasmall environmental parasitic bacterium with lytic ability against bacteria associated with wastewater foams.</title>
        <authorList>
            <person name="Batinovic S."/>
            <person name="Rose J.J.A."/>
            <person name="Ratcliffe J."/>
            <person name="Seviour R.J."/>
            <person name="Petrovski S."/>
        </authorList>
    </citation>
    <scope>NUCLEOTIDE SEQUENCE</scope>
    <source>
        <strain evidence="2">CON44</strain>
    </source>
</reference>
<dbReference type="EMBL" id="CP045810">
    <property type="protein sequence ID" value="QHN38554.1"/>
    <property type="molecule type" value="Genomic_DNA"/>
</dbReference>
<dbReference type="Pfam" id="PF02470">
    <property type="entry name" value="MlaD"/>
    <property type="match status" value="1"/>
</dbReference>
<accession>A0A857KU72</accession>
<dbReference type="InterPro" id="IPR003399">
    <property type="entry name" value="Mce/MlaD"/>
</dbReference>